<evidence type="ECO:0000256" key="1">
    <source>
        <dbReference type="ARBA" id="ARBA00001970"/>
    </source>
</evidence>
<dbReference type="SUPFAM" id="SSF46458">
    <property type="entry name" value="Globin-like"/>
    <property type="match status" value="1"/>
</dbReference>
<comment type="catalytic activity">
    <reaction evidence="19">
        <text>2 nitric oxide + NADH + 2 O2 = 2 nitrate + NAD(+) + H(+)</text>
        <dbReference type="Rhea" id="RHEA:19469"/>
        <dbReference type="ChEBI" id="CHEBI:15378"/>
        <dbReference type="ChEBI" id="CHEBI:15379"/>
        <dbReference type="ChEBI" id="CHEBI:16480"/>
        <dbReference type="ChEBI" id="CHEBI:17632"/>
        <dbReference type="ChEBI" id="CHEBI:57540"/>
        <dbReference type="ChEBI" id="CHEBI:57945"/>
        <dbReference type="EC" id="1.14.12.17"/>
    </reaction>
</comment>
<dbReference type="GO" id="GO:0071949">
    <property type="term" value="F:FAD binding"/>
    <property type="evidence" value="ECO:0007669"/>
    <property type="project" value="TreeGrafter"/>
</dbReference>
<keyword evidence="11" id="KW-0274">FAD</keyword>
<dbReference type="NCBIfam" id="NF009805">
    <property type="entry name" value="PRK13289.1"/>
    <property type="match status" value="1"/>
</dbReference>
<dbReference type="PRINTS" id="PR00410">
    <property type="entry name" value="PHEHYDRXLASE"/>
</dbReference>
<evidence type="ECO:0000256" key="14">
    <source>
        <dbReference type="ARBA" id="ARBA00023004"/>
    </source>
</evidence>
<keyword evidence="8 21" id="KW-0561">Oxygen transport</keyword>
<keyword evidence="9" id="KW-0285">Flavoprotein</keyword>
<dbReference type="Gene3D" id="2.40.30.10">
    <property type="entry name" value="Translation factors"/>
    <property type="match status" value="1"/>
</dbReference>
<dbReference type="InterPro" id="IPR012292">
    <property type="entry name" value="Globin/Proto"/>
</dbReference>
<evidence type="ECO:0000256" key="9">
    <source>
        <dbReference type="ARBA" id="ARBA00022630"/>
    </source>
</evidence>
<gene>
    <name evidence="24" type="ordered locus">Echvi_4494</name>
</gene>
<dbReference type="eggNOG" id="COG1017">
    <property type="taxonomic scope" value="Bacteria"/>
</dbReference>
<evidence type="ECO:0000256" key="19">
    <source>
        <dbReference type="ARBA" id="ARBA00048649"/>
    </source>
</evidence>
<dbReference type="InterPro" id="IPR008333">
    <property type="entry name" value="Cbr1-like_FAD-bd_dom"/>
</dbReference>
<keyword evidence="13" id="KW-0560">Oxidoreductase</keyword>
<dbReference type="Pfam" id="PF00970">
    <property type="entry name" value="FAD_binding_6"/>
    <property type="match status" value="1"/>
</dbReference>
<evidence type="ECO:0000256" key="12">
    <source>
        <dbReference type="ARBA" id="ARBA00022857"/>
    </source>
</evidence>
<dbReference type="GO" id="GO:0071500">
    <property type="term" value="P:cellular response to nitrosative stress"/>
    <property type="evidence" value="ECO:0007669"/>
    <property type="project" value="TreeGrafter"/>
</dbReference>
<evidence type="ECO:0000259" key="22">
    <source>
        <dbReference type="PROSITE" id="PS01033"/>
    </source>
</evidence>
<dbReference type="STRING" id="926556.Echvi_4494"/>
<evidence type="ECO:0000256" key="20">
    <source>
        <dbReference type="ARBA" id="ARBA00049433"/>
    </source>
</evidence>
<evidence type="ECO:0000256" key="15">
    <source>
        <dbReference type="ARBA" id="ARBA00023027"/>
    </source>
</evidence>
<dbReference type="eggNOG" id="COG1018">
    <property type="taxonomic scope" value="Bacteria"/>
</dbReference>
<keyword evidence="7 21" id="KW-0349">Heme</keyword>
<dbReference type="GO" id="GO:0019825">
    <property type="term" value="F:oxygen binding"/>
    <property type="evidence" value="ECO:0007669"/>
    <property type="project" value="InterPro"/>
</dbReference>
<evidence type="ECO:0000256" key="18">
    <source>
        <dbReference type="ARBA" id="ARBA00033187"/>
    </source>
</evidence>
<accession>L0G369</accession>
<dbReference type="SUPFAM" id="SSF63380">
    <property type="entry name" value="Riboflavin synthase domain-like"/>
    <property type="match status" value="1"/>
</dbReference>
<keyword evidence="12" id="KW-0521">NADP</keyword>
<evidence type="ECO:0000313" key="25">
    <source>
        <dbReference type="Proteomes" id="UP000010796"/>
    </source>
</evidence>
<organism evidence="24 25">
    <name type="scientific">Echinicola vietnamensis (strain DSM 17526 / LMG 23754 / KMM 6221)</name>
    <dbReference type="NCBI Taxonomy" id="926556"/>
    <lineage>
        <taxon>Bacteria</taxon>
        <taxon>Pseudomonadati</taxon>
        <taxon>Bacteroidota</taxon>
        <taxon>Cytophagia</taxon>
        <taxon>Cytophagales</taxon>
        <taxon>Cyclobacteriaceae</taxon>
        <taxon>Echinicola</taxon>
    </lineage>
</organism>
<evidence type="ECO:0000256" key="17">
    <source>
        <dbReference type="ARBA" id="ARBA00030929"/>
    </source>
</evidence>
<dbReference type="GO" id="GO:0005344">
    <property type="term" value="F:oxygen carrier activity"/>
    <property type="evidence" value="ECO:0007669"/>
    <property type="project" value="UniProtKB-KW"/>
</dbReference>
<dbReference type="InterPro" id="IPR001433">
    <property type="entry name" value="OxRdtase_FAD/NAD-bd"/>
</dbReference>
<dbReference type="PATRIC" id="fig|926556.3.peg.4746"/>
<dbReference type="PANTHER" id="PTHR43396:SF3">
    <property type="entry name" value="FLAVOHEMOPROTEIN"/>
    <property type="match status" value="1"/>
</dbReference>
<dbReference type="GO" id="GO:0020037">
    <property type="term" value="F:heme binding"/>
    <property type="evidence" value="ECO:0007669"/>
    <property type="project" value="InterPro"/>
</dbReference>
<dbReference type="GO" id="GO:0046872">
    <property type="term" value="F:metal ion binding"/>
    <property type="evidence" value="ECO:0007669"/>
    <property type="project" value="UniProtKB-KW"/>
</dbReference>
<keyword evidence="14" id="KW-0408">Iron</keyword>
<dbReference type="InterPro" id="IPR017938">
    <property type="entry name" value="Riboflavin_synthase-like_b-brl"/>
</dbReference>
<dbReference type="CDD" id="cd08922">
    <property type="entry name" value="FHb-globin"/>
    <property type="match status" value="1"/>
</dbReference>
<dbReference type="InterPro" id="IPR017927">
    <property type="entry name" value="FAD-bd_FR_type"/>
</dbReference>
<evidence type="ECO:0000256" key="4">
    <source>
        <dbReference type="ARBA" id="ARBA00008414"/>
    </source>
</evidence>
<dbReference type="Proteomes" id="UP000010796">
    <property type="component" value="Chromosome"/>
</dbReference>
<dbReference type="InterPro" id="IPR000971">
    <property type="entry name" value="Globin"/>
</dbReference>
<evidence type="ECO:0000256" key="10">
    <source>
        <dbReference type="ARBA" id="ARBA00022723"/>
    </source>
</evidence>
<evidence type="ECO:0000256" key="21">
    <source>
        <dbReference type="RuleBase" id="RU000356"/>
    </source>
</evidence>
<comment type="catalytic activity">
    <reaction evidence="20">
        <text>2 nitric oxide + NADPH + 2 O2 = 2 nitrate + NADP(+) + H(+)</text>
        <dbReference type="Rhea" id="RHEA:19465"/>
        <dbReference type="ChEBI" id="CHEBI:15378"/>
        <dbReference type="ChEBI" id="CHEBI:15379"/>
        <dbReference type="ChEBI" id="CHEBI:16480"/>
        <dbReference type="ChEBI" id="CHEBI:17632"/>
        <dbReference type="ChEBI" id="CHEBI:57783"/>
        <dbReference type="ChEBI" id="CHEBI:58349"/>
        <dbReference type="EC" id="1.14.12.17"/>
    </reaction>
</comment>
<dbReference type="SUPFAM" id="SSF52343">
    <property type="entry name" value="Ferredoxin reductase-like, C-terminal NADP-linked domain"/>
    <property type="match status" value="1"/>
</dbReference>
<evidence type="ECO:0000256" key="5">
    <source>
        <dbReference type="ARBA" id="ARBA00012229"/>
    </source>
</evidence>
<dbReference type="FunFam" id="1.10.490.10:FF:000003">
    <property type="entry name" value="Flavohemoprotein"/>
    <property type="match status" value="1"/>
</dbReference>
<dbReference type="GO" id="GO:0046210">
    <property type="term" value="P:nitric oxide catabolic process"/>
    <property type="evidence" value="ECO:0007669"/>
    <property type="project" value="TreeGrafter"/>
</dbReference>
<evidence type="ECO:0000256" key="7">
    <source>
        <dbReference type="ARBA" id="ARBA00022617"/>
    </source>
</evidence>
<evidence type="ECO:0000256" key="11">
    <source>
        <dbReference type="ARBA" id="ARBA00022827"/>
    </source>
</evidence>
<dbReference type="PROSITE" id="PS01033">
    <property type="entry name" value="GLOBIN"/>
    <property type="match status" value="1"/>
</dbReference>
<dbReference type="Gene3D" id="1.10.490.10">
    <property type="entry name" value="Globins"/>
    <property type="match status" value="1"/>
</dbReference>
<feature type="domain" description="Globin" evidence="22">
    <location>
        <begin position="1"/>
        <end position="138"/>
    </location>
</feature>
<feature type="domain" description="FAD-binding FR-type" evidence="23">
    <location>
        <begin position="152"/>
        <end position="260"/>
    </location>
</feature>
<dbReference type="AlphaFoldDB" id="L0G369"/>
<dbReference type="PROSITE" id="PS51384">
    <property type="entry name" value="FAD_FR"/>
    <property type="match status" value="1"/>
</dbReference>
<evidence type="ECO:0000256" key="6">
    <source>
        <dbReference type="ARBA" id="ARBA00014637"/>
    </source>
</evidence>
<dbReference type="GO" id="GO:0008941">
    <property type="term" value="F:nitric oxide dioxygenase NAD(P)H activity"/>
    <property type="evidence" value="ECO:0007669"/>
    <property type="project" value="UniProtKB-EC"/>
</dbReference>
<sequence>MASKSTIEIVKSTAPVLKEYGEQITKVFYKKLFETHPDLRNLFNMTNQVKGTQPKVLANAIIQYATYIETPEVLLQAVNSIAHKHSSLSITPEMYPIVGETLLWAIKEVLGDAATPDIIGAWAEAYGELAEIFIAKEDSIYREQKSRMNGYNGQKEFKVVRKIEENKHITSFYLNTTDGSGLPEFTPGQYISLTLSIPGTDHLHTRNYSLSDYGNKEALRISVKRESGKYKGLVSNYLHDQVGEGDILSLGMPSGEFYLNSNKGPLVFLAAGVGITPLISMYKSLKGSEREIVFVQCAKNSESHAFRNEIESQKTDNVTSVVIYEEPLSNDIFDFKGYLTSKVLNDILPSSPSDVYMCGPKSFMAYALDLLKEHEGKISDVHFEFFGPKEELETQINNLPVN</sequence>
<evidence type="ECO:0000256" key="3">
    <source>
        <dbReference type="ARBA" id="ARBA00006401"/>
    </source>
</evidence>
<dbReference type="OrthoDB" id="9801223at2"/>
<evidence type="ECO:0000256" key="13">
    <source>
        <dbReference type="ARBA" id="ARBA00023002"/>
    </source>
</evidence>
<dbReference type="CDD" id="cd06184">
    <property type="entry name" value="flavohem_like_fad_nad_binding"/>
    <property type="match status" value="1"/>
</dbReference>
<reference evidence="25" key="1">
    <citation type="submission" date="2012-02" db="EMBL/GenBank/DDBJ databases">
        <title>The complete genome of Echinicola vietnamensis DSM 17526.</title>
        <authorList>
            <person name="Lucas S."/>
            <person name="Copeland A."/>
            <person name="Lapidus A."/>
            <person name="Glavina del Rio T."/>
            <person name="Dalin E."/>
            <person name="Tice H."/>
            <person name="Bruce D."/>
            <person name="Goodwin L."/>
            <person name="Pitluck S."/>
            <person name="Peters L."/>
            <person name="Ovchinnikova G."/>
            <person name="Teshima H."/>
            <person name="Kyrpides N."/>
            <person name="Mavromatis K."/>
            <person name="Ivanova N."/>
            <person name="Brettin T."/>
            <person name="Detter J.C."/>
            <person name="Han C."/>
            <person name="Larimer F."/>
            <person name="Land M."/>
            <person name="Hauser L."/>
            <person name="Markowitz V."/>
            <person name="Cheng J.-F."/>
            <person name="Hugenholtz P."/>
            <person name="Woyke T."/>
            <person name="Wu D."/>
            <person name="Brambilla E."/>
            <person name="Klenk H.-P."/>
            <person name="Eisen J.A."/>
        </authorList>
    </citation>
    <scope>NUCLEOTIDE SEQUENCE [LARGE SCALE GENOMIC DNA]</scope>
    <source>
        <strain evidence="25">DSM 17526 / LMG 23754 / KMM 6221</strain>
    </source>
</reference>
<keyword evidence="10" id="KW-0479">Metal-binding</keyword>
<proteinExistence type="inferred from homology"/>
<dbReference type="Pfam" id="PF00175">
    <property type="entry name" value="NAD_binding_1"/>
    <property type="match status" value="1"/>
</dbReference>
<dbReference type="HOGENOM" id="CLU_003827_12_0_10"/>
<comment type="cofactor">
    <cofactor evidence="1">
        <name>heme b</name>
        <dbReference type="ChEBI" id="CHEBI:60344"/>
    </cofactor>
</comment>
<keyword evidence="25" id="KW-1185">Reference proteome</keyword>
<dbReference type="Pfam" id="PF00042">
    <property type="entry name" value="Globin"/>
    <property type="match status" value="1"/>
</dbReference>
<name>L0G369_ECHVK</name>
<evidence type="ECO:0000313" key="24">
    <source>
        <dbReference type="EMBL" id="AGA80669.1"/>
    </source>
</evidence>
<dbReference type="EMBL" id="CP003346">
    <property type="protein sequence ID" value="AGA80669.1"/>
    <property type="molecule type" value="Genomic_DNA"/>
</dbReference>
<dbReference type="FunFam" id="2.40.30.10:FF:000034">
    <property type="entry name" value="Flavohemoprotein"/>
    <property type="match status" value="1"/>
</dbReference>
<dbReference type="EC" id="1.14.12.17" evidence="5"/>
<keyword evidence="21" id="KW-0813">Transport</keyword>
<comment type="similarity">
    <text evidence="4">Belongs to the globin family. Two-domain flavohemoproteins subfamily.</text>
</comment>
<keyword evidence="15" id="KW-0520">NAD</keyword>
<dbReference type="KEGG" id="evi:Echvi_4494"/>
<dbReference type="PANTHER" id="PTHR43396">
    <property type="entry name" value="FLAVOHEMOPROTEIN"/>
    <property type="match status" value="1"/>
</dbReference>
<evidence type="ECO:0000256" key="16">
    <source>
        <dbReference type="ARBA" id="ARBA00030024"/>
    </source>
</evidence>
<dbReference type="Gene3D" id="3.40.50.80">
    <property type="entry name" value="Nucleotide-binding domain of ferredoxin-NADP reductase (FNR) module"/>
    <property type="match status" value="1"/>
</dbReference>
<evidence type="ECO:0000256" key="2">
    <source>
        <dbReference type="ARBA" id="ARBA00001974"/>
    </source>
</evidence>
<evidence type="ECO:0000256" key="8">
    <source>
        <dbReference type="ARBA" id="ARBA00022621"/>
    </source>
</evidence>
<evidence type="ECO:0000259" key="23">
    <source>
        <dbReference type="PROSITE" id="PS51384"/>
    </source>
</evidence>
<comment type="cofactor">
    <cofactor evidence="2">
        <name>FAD</name>
        <dbReference type="ChEBI" id="CHEBI:57692"/>
    </cofactor>
</comment>
<protein>
    <recommendedName>
        <fullName evidence="6">Flavohemoprotein</fullName>
        <ecNumber evidence="5">1.14.12.17</ecNumber>
    </recommendedName>
    <alternativeName>
        <fullName evidence="17">Flavohemoglobin</fullName>
    </alternativeName>
    <alternativeName>
        <fullName evidence="16">Hemoglobin-like protein</fullName>
    </alternativeName>
    <alternativeName>
        <fullName evidence="18">Nitric oxide dioxygenase</fullName>
    </alternativeName>
</protein>
<dbReference type="InterPro" id="IPR009050">
    <property type="entry name" value="Globin-like_sf"/>
</dbReference>
<dbReference type="RefSeq" id="WP_015268191.1">
    <property type="nucleotide sequence ID" value="NC_019904.1"/>
</dbReference>
<comment type="similarity">
    <text evidence="3">In the C-terminal section; belongs to the flavoprotein pyridine nucleotide cytochrome reductase family.</text>
</comment>
<dbReference type="InterPro" id="IPR039261">
    <property type="entry name" value="FNR_nucleotide-bd"/>
</dbReference>